<comment type="caution">
    <text evidence="2">The sequence shown here is derived from an EMBL/GenBank/DDBJ whole genome shotgun (WGS) entry which is preliminary data.</text>
</comment>
<dbReference type="NCBIfam" id="TIGR04131">
    <property type="entry name" value="Bac_Flav_CTERM"/>
    <property type="match status" value="1"/>
</dbReference>
<sequence>MKKILSLAFTLLGYLSYSQSITVNTSTYNDFGLVNNVLVNSPCVNISNVSSRTGTNYGSTNGIGYFENTNPAFPFANGVVLTTGNVLNAVGPNTSELNDGSLAWLGDTQLETTLAASGITMNSKNATVLEFDFTTYSNYFNFQFIFASEEYGTYQCKSTDGFAFLLTDASGSTENLAVIPSTTTPISVQTIRNNLFNSDCSSENTSYFGSFNGGSSATSSASNFNGQTVLMNATKTNLIPGQTYHIRIVIADGIDNLSDSALFLGGSSFDFSQDVLGPDISNLCNNNGVNEPYTITSGLDPNFFDFVWKDVNGNPIPGATGPDLTVNQPGTYQLTYYIQATNCEVATNDIIINYQLPPNTPNPIDLYKCDNGAATYIFDLNQNNSVINPSGQYQLSYHETLVNADINTNSLPLSYSVNTSDLPKEIWVRITDPNNGCYAVKSFFLRLTASPQANNPGDFTSCETAMGSGLGSFDLASLTPTVLGTQSSATYTVSYHLSQSDADNDNNPIDINTDYTSSNSSIFIRIENNTDANCFNTTSINLIVKPRPILDTIPNQYVCTEYILPNLINPGTYYTGPNQTGSILNAGTAITTDSVIYIYHETGGSPSCSSEYSFTVTIVDLNDITPPGVTACDSYVIQGYPIEGMRYFKLPGGPTVPNNIEVVPGEVISNLGTTTLYVYFTFTDASCPPITSDFDITLYQTPVLSNTFSNLFDCVQVNSLPTLNTNVGTANYYTYDAATNTYTPLTFPITTTTEIHAFADNNICRSVISVFTVYIGSLNLPNIDLCSAPYTLTAPPIGEYRDAPNGGGNRITTPAIINQNSIIYHYVPGFSCTDDDFFTITFNQPLLTPQNPVAVCENYTLPVNPDGARYFEQPGGPTVSGNTELFANTSTITNSRTLWIYKESSTALTPICYNEIPWDITIYQKPVIDSRSRQEVCYSYTLTPLSVGAYYDDPNGQNPITDFVIDASDLNANDDLVNLIKTIYIYAANPNDPTCFSQNSFEIDFDSFRAPVFDPQVHCDSYTLPPLPANTFYYDAPMDPNPLNPHPGNIIPAGTTYTSSNVVSPLYIYTETNVRFKCRDESSFTITINNTPSLDTSLPATFNSCDTFTLPALSIGKYYNQSVNVPNGRVEIPITTYDVNNPPPSSVFVYAETGTTPNCWVEKEIPIYLYNVTELTDLPNTCNSYQLDPTALKVGENYYDVNGNPLASNAIINTPGANIIYIRGNAPFAPYCQDQSDFTINIVARPVANPASIASKCDDYGVNDGIYRFDLITEVQSQVLGAQQPITNFAFDYYTSSADANTGLNAIVNPSAYENETPYNDAIWVRISNNTSINPCYDIVRVDLRVNPLPKTTLASEYFICEDYETGTLLNSVTLDTGLRTGYTFDWTQDGVSLTNNSGAITTNQVGNYTVTITNNTTLCSETFSTKVTKYSPYLEIIYSDAFETPSFIQVNVLGAGSGHYEYQIDNGMYQDNNVFYNVSPGEHLITVRDKDGYCSPAPLKAFIINYPKFFTPNADGYNETWNIPNLALTNPDAKINIFDRFGKLIKQITPSGPGWDGTYNGEPLPSTDYWFTVDYSEKGSFKTFRAHFSLKR</sequence>
<organism evidence="2 3">
    <name type="scientific">Flavobacterium luminosum</name>
    <dbReference type="NCBI Taxonomy" id="2949086"/>
    <lineage>
        <taxon>Bacteria</taxon>
        <taxon>Pseudomonadati</taxon>
        <taxon>Bacteroidota</taxon>
        <taxon>Flavobacteriia</taxon>
        <taxon>Flavobacteriales</taxon>
        <taxon>Flavobacteriaceae</taxon>
        <taxon>Flavobacterium</taxon>
    </lineage>
</organism>
<gene>
    <name evidence="2" type="ORF">NAT50_00600</name>
</gene>
<proteinExistence type="predicted"/>
<dbReference type="InterPro" id="IPR049804">
    <property type="entry name" value="Choice_anch_L"/>
</dbReference>
<dbReference type="InterPro" id="IPR026341">
    <property type="entry name" value="T9SS_type_B"/>
</dbReference>
<evidence type="ECO:0000313" key="3">
    <source>
        <dbReference type="Proteomes" id="UP001317191"/>
    </source>
</evidence>
<protein>
    <submittedName>
        <fullName evidence="2">T9SS type B sorting domain-containing protein</fullName>
    </submittedName>
</protein>
<feature type="chain" id="PRO_5047253997" evidence="1">
    <location>
        <begin position="21"/>
        <end position="1593"/>
    </location>
</feature>
<reference evidence="2 3" key="1">
    <citation type="submission" date="2022-05" db="EMBL/GenBank/DDBJ databases">
        <title>Flavobacterium sp., isolated from activated sludge.</title>
        <authorList>
            <person name="Ran Q."/>
        </authorList>
    </citation>
    <scope>NUCLEOTIDE SEQUENCE [LARGE SCALE GENOMIC DNA]</scope>
    <source>
        <strain evidence="2 3">HXWNR70</strain>
    </source>
</reference>
<evidence type="ECO:0000256" key="1">
    <source>
        <dbReference type="SAM" id="SignalP"/>
    </source>
</evidence>
<dbReference type="Pfam" id="PF13585">
    <property type="entry name" value="CHU_C"/>
    <property type="match status" value="1"/>
</dbReference>
<evidence type="ECO:0000313" key="2">
    <source>
        <dbReference type="EMBL" id="MCL9807856.1"/>
    </source>
</evidence>
<dbReference type="EMBL" id="JAMLJM010000001">
    <property type="protein sequence ID" value="MCL9807856.1"/>
    <property type="molecule type" value="Genomic_DNA"/>
</dbReference>
<feature type="signal peptide" evidence="1">
    <location>
        <begin position="1"/>
        <end position="20"/>
    </location>
</feature>
<keyword evidence="3" id="KW-1185">Reference proteome</keyword>
<dbReference type="NCBIfam" id="NF038133">
    <property type="entry name" value="choice_anch_L"/>
    <property type="match status" value="1"/>
</dbReference>
<keyword evidence="1" id="KW-0732">Signal</keyword>
<accession>A0ABT0TKL9</accession>
<dbReference type="Proteomes" id="UP001317191">
    <property type="component" value="Unassembled WGS sequence"/>
</dbReference>
<name>A0ABT0TKL9_9FLAO</name>
<dbReference type="RefSeq" id="WP_250590441.1">
    <property type="nucleotide sequence ID" value="NZ_JAMLJM010000001.1"/>
</dbReference>